<dbReference type="PANTHER" id="PTHR43191">
    <property type="entry name" value="RRNA METHYLTRANSFERASE 3"/>
    <property type="match status" value="1"/>
</dbReference>
<dbReference type="Proteomes" id="UP000291933">
    <property type="component" value="Unassembled WGS sequence"/>
</dbReference>
<dbReference type="GO" id="GO:0006396">
    <property type="term" value="P:RNA processing"/>
    <property type="evidence" value="ECO:0007669"/>
    <property type="project" value="InterPro"/>
</dbReference>
<evidence type="ECO:0000259" key="5">
    <source>
        <dbReference type="SMART" id="SM00967"/>
    </source>
</evidence>
<dbReference type="GO" id="GO:0032259">
    <property type="term" value="P:methylation"/>
    <property type="evidence" value="ECO:0007669"/>
    <property type="project" value="UniProtKB-KW"/>
</dbReference>
<dbReference type="InterPro" id="IPR001537">
    <property type="entry name" value="SpoU_MeTrfase"/>
</dbReference>
<gene>
    <name evidence="6" type="ORF">ET996_03735</name>
</gene>
<dbReference type="InterPro" id="IPR013123">
    <property type="entry name" value="SpoU_subst-bd"/>
</dbReference>
<evidence type="ECO:0000256" key="4">
    <source>
        <dbReference type="SAM" id="MobiDB-lite"/>
    </source>
</evidence>
<sequence length="305" mass="32083">MTESLLLEEPSQAVLRDARKLVRSKDRRAAGKFLAEGRQAVREALKVPGVVDSLFLRWSSARENVDLVELARAGGVPVYGVSEQNLATMSDTVTPQGVIAVANDVDISLSELMGTKRKNPTLPKKKHQRKDVSLVVICAQIRDPGNAGTVIRCADAFGADAVILSSDSVELYNPKVVRASVGSIFHLPIVTGVDLDQAIQACRAAGMQVLATDGDAGIDLTDLEADLGGPTAWVMGNEAWGLPSESLELADHTVAVPIYGQAESLNLATAAAICLYASATAQRANPGQPLPSADQPALPCAEPLA</sequence>
<dbReference type="SUPFAM" id="SSF75217">
    <property type="entry name" value="alpha/beta knot"/>
    <property type="match status" value="1"/>
</dbReference>
<dbReference type="PANTHER" id="PTHR43191:SF2">
    <property type="entry name" value="RRNA METHYLTRANSFERASE 3, MITOCHONDRIAL"/>
    <property type="match status" value="1"/>
</dbReference>
<evidence type="ECO:0000313" key="7">
    <source>
        <dbReference type="Proteomes" id="UP000291933"/>
    </source>
</evidence>
<dbReference type="Gene3D" id="3.30.1330.30">
    <property type="match status" value="1"/>
</dbReference>
<dbReference type="InterPro" id="IPR053888">
    <property type="entry name" value="MRM3-like_sub_bind"/>
</dbReference>
<dbReference type="GO" id="GO:0008173">
    <property type="term" value="F:RNA methyltransferase activity"/>
    <property type="evidence" value="ECO:0007669"/>
    <property type="project" value="InterPro"/>
</dbReference>
<protein>
    <submittedName>
        <fullName evidence="6">RNA methyltransferase</fullName>
    </submittedName>
</protein>
<dbReference type="OrthoDB" id="9794400at2"/>
<accession>A0A4Q9KMV2</accession>
<proteinExistence type="inferred from homology"/>
<dbReference type="RefSeq" id="WP_131171226.1">
    <property type="nucleotide sequence ID" value="NZ_FXTL01000003.1"/>
</dbReference>
<reference evidence="6 7" key="1">
    <citation type="submission" date="2019-01" db="EMBL/GenBank/DDBJ databases">
        <title>Lactibacter flavus gen. nov., sp. nov., a novel bacterium of the family Propionibacteriaceae isolated from raw milk and dairy products.</title>
        <authorList>
            <person name="Huptas C."/>
            <person name="Wenning M."/>
            <person name="Breitenwieser F."/>
            <person name="Doll E."/>
            <person name="Von Neubeck M."/>
            <person name="Busse H.-J."/>
            <person name="Scherer S."/>
        </authorList>
    </citation>
    <scope>NUCLEOTIDE SEQUENCE [LARGE SCALE GENOMIC DNA]</scope>
    <source>
        <strain evidence="7">DSM 22130 / JCM 15804 / WR061</strain>
    </source>
</reference>
<dbReference type="SUPFAM" id="SSF55315">
    <property type="entry name" value="L30e-like"/>
    <property type="match status" value="1"/>
</dbReference>
<dbReference type="EMBL" id="SDMR01000003">
    <property type="protein sequence ID" value="TBT95575.1"/>
    <property type="molecule type" value="Genomic_DNA"/>
</dbReference>
<comment type="caution">
    <text evidence="6">The sequence shown here is derived from an EMBL/GenBank/DDBJ whole genome shotgun (WGS) entry which is preliminary data.</text>
</comment>
<name>A0A4Q9KMV2_PROTD</name>
<evidence type="ECO:0000256" key="2">
    <source>
        <dbReference type="ARBA" id="ARBA00022603"/>
    </source>
</evidence>
<dbReference type="CDD" id="cd18095">
    <property type="entry name" value="SpoU-like_rRNA-MTase"/>
    <property type="match status" value="1"/>
</dbReference>
<keyword evidence="3 6" id="KW-0808">Transferase</keyword>
<dbReference type="Pfam" id="PF22435">
    <property type="entry name" value="MRM3-like_sub_bind"/>
    <property type="match status" value="1"/>
</dbReference>
<dbReference type="InterPro" id="IPR029028">
    <property type="entry name" value="Alpha/beta_knot_MTases"/>
</dbReference>
<dbReference type="SMART" id="SM00967">
    <property type="entry name" value="SpoU_sub_bind"/>
    <property type="match status" value="1"/>
</dbReference>
<dbReference type="GO" id="GO:0005737">
    <property type="term" value="C:cytoplasm"/>
    <property type="evidence" value="ECO:0007669"/>
    <property type="project" value="UniProtKB-ARBA"/>
</dbReference>
<dbReference type="AlphaFoldDB" id="A0A4Q9KMV2"/>
<evidence type="ECO:0000313" key="6">
    <source>
        <dbReference type="EMBL" id="TBT95575.1"/>
    </source>
</evidence>
<comment type="similarity">
    <text evidence="1">Belongs to the class IV-like SAM-binding methyltransferase superfamily. RNA methyltransferase TrmH family.</text>
</comment>
<keyword evidence="2 6" id="KW-0489">Methyltransferase</keyword>
<feature type="region of interest" description="Disordered" evidence="4">
    <location>
        <begin position="285"/>
        <end position="305"/>
    </location>
</feature>
<dbReference type="InterPro" id="IPR029026">
    <property type="entry name" value="tRNA_m1G_MTases_N"/>
</dbReference>
<dbReference type="InterPro" id="IPR029064">
    <property type="entry name" value="Ribosomal_eL30-like_sf"/>
</dbReference>
<evidence type="ECO:0000256" key="1">
    <source>
        <dbReference type="ARBA" id="ARBA00007228"/>
    </source>
</evidence>
<dbReference type="InterPro" id="IPR051259">
    <property type="entry name" value="rRNA_Methyltransferase"/>
</dbReference>
<dbReference type="Gene3D" id="3.40.1280.10">
    <property type="match status" value="1"/>
</dbReference>
<organism evidence="6 7">
    <name type="scientific">Propioniciclava tarda</name>
    <dbReference type="NCBI Taxonomy" id="433330"/>
    <lineage>
        <taxon>Bacteria</taxon>
        <taxon>Bacillati</taxon>
        <taxon>Actinomycetota</taxon>
        <taxon>Actinomycetes</taxon>
        <taxon>Propionibacteriales</taxon>
        <taxon>Propionibacteriaceae</taxon>
        <taxon>Propioniciclava</taxon>
    </lineage>
</organism>
<dbReference type="Pfam" id="PF00588">
    <property type="entry name" value="SpoU_methylase"/>
    <property type="match status" value="1"/>
</dbReference>
<evidence type="ECO:0000256" key="3">
    <source>
        <dbReference type="ARBA" id="ARBA00022679"/>
    </source>
</evidence>
<dbReference type="GO" id="GO:0003723">
    <property type="term" value="F:RNA binding"/>
    <property type="evidence" value="ECO:0007669"/>
    <property type="project" value="InterPro"/>
</dbReference>
<keyword evidence="7" id="KW-1185">Reference proteome</keyword>
<feature type="domain" description="RNA 2-O ribose methyltransferase substrate binding" evidence="5">
    <location>
        <begin position="34"/>
        <end position="108"/>
    </location>
</feature>